<dbReference type="PRINTS" id="PR01179">
    <property type="entry name" value="ODADCRBXLASE"/>
</dbReference>
<sequence>MKFSKTLYPRYSEKLREKIIALDTSPAVIYDKQFITETVKNLQTDLRINEKNQLFFAMKANHNTEILKIFKALGLGIDIASVQEYNLAKKIGFKRISAMNPTFTQSDFSKFDDDTLVDIDSLSQLKRFVSFQKNKTFGLRIKTVGEYCSFGISLSDHLFKYINENRLQRYFKRIHFHNSNRSLVELRKQLEIAINLIDRYPAIDTINLGGDILGFYRSGRHEFLKELFRIKADPVLSKINFIYEPGDALIKYGGMLLTSVIAIKKNADVNYAFLDSSKWISGPWHMGSPIVLNNKTLDDSFQKKYYFFGNTMFSGDTYFDDPITLPELYENDRLLFPEYGAYTLSNYRGFHMLPKPTEYMYIDGTLLKI</sequence>
<dbReference type="InterPro" id="IPR022644">
    <property type="entry name" value="De-COase2_N"/>
</dbReference>
<evidence type="ECO:0000259" key="3">
    <source>
        <dbReference type="Pfam" id="PF02784"/>
    </source>
</evidence>
<dbReference type="PANTHER" id="PTHR43727:SF2">
    <property type="entry name" value="GROUP IV DECARBOXYLASE"/>
    <property type="match status" value="1"/>
</dbReference>
<comment type="cofactor">
    <cofactor evidence="1">
        <name>pyridoxal 5'-phosphate</name>
        <dbReference type="ChEBI" id="CHEBI:597326"/>
    </cofactor>
</comment>
<dbReference type="SUPFAM" id="SSF50621">
    <property type="entry name" value="Alanine racemase C-terminal domain-like"/>
    <property type="match status" value="1"/>
</dbReference>
<evidence type="ECO:0000313" key="4">
    <source>
        <dbReference type="EMBL" id="MBG9985757.1"/>
    </source>
</evidence>
<evidence type="ECO:0000313" key="5">
    <source>
        <dbReference type="Proteomes" id="UP000721415"/>
    </source>
</evidence>
<dbReference type="InterPro" id="IPR009006">
    <property type="entry name" value="Ala_racemase/Decarboxylase_C"/>
</dbReference>
<keyword evidence="5" id="KW-1185">Reference proteome</keyword>
<dbReference type="PANTHER" id="PTHR43727">
    <property type="entry name" value="DIAMINOPIMELATE DECARBOXYLASE"/>
    <property type="match status" value="1"/>
</dbReference>
<dbReference type="Pfam" id="PF02784">
    <property type="entry name" value="Orn_Arg_deC_N"/>
    <property type="match status" value="1"/>
</dbReference>
<comment type="caution">
    <text evidence="4">The sequence shown here is derived from an EMBL/GenBank/DDBJ whole genome shotgun (WGS) entry which is preliminary data.</text>
</comment>
<name>A0ABS0LP64_9LACT</name>
<dbReference type="EMBL" id="JACBXQ010000001">
    <property type="protein sequence ID" value="MBG9985757.1"/>
    <property type="molecule type" value="Genomic_DNA"/>
</dbReference>
<dbReference type="Gene3D" id="2.40.37.10">
    <property type="entry name" value="Lyase, Ornithine Decarboxylase, Chain A, domain 1"/>
    <property type="match status" value="1"/>
</dbReference>
<evidence type="ECO:0000256" key="1">
    <source>
        <dbReference type="ARBA" id="ARBA00001933"/>
    </source>
</evidence>
<protein>
    <recommendedName>
        <fullName evidence="3">Orn/DAP/Arg decarboxylase 2 N-terminal domain-containing protein</fullName>
    </recommendedName>
</protein>
<reference evidence="4 5" key="1">
    <citation type="submission" date="2020-07" db="EMBL/GenBank/DDBJ databases">
        <title>Facklamia lactis sp. nov., isolated from raw milk.</title>
        <authorList>
            <person name="Doll E.V."/>
            <person name="Huptas C."/>
            <person name="Staib L."/>
            <person name="Wenning M."/>
            <person name="Scherer S."/>
        </authorList>
    </citation>
    <scope>NUCLEOTIDE SEQUENCE [LARGE SCALE GENOMIC DNA]</scope>
    <source>
        <strain evidence="4 5">DSM 111018</strain>
    </source>
</reference>
<dbReference type="InterPro" id="IPR029066">
    <property type="entry name" value="PLP-binding_barrel"/>
</dbReference>
<dbReference type="SUPFAM" id="SSF51419">
    <property type="entry name" value="PLP-binding barrel"/>
    <property type="match status" value="1"/>
</dbReference>
<evidence type="ECO:0000256" key="2">
    <source>
        <dbReference type="ARBA" id="ARBA00022898"/>
    </source>
</evidence>
<dbReference type="Proteomes" id="UP000721415">
    <property type="component" value="Unassembled WGS sequence"/>
</dbReference>
<accession>A0ABS0LP64</accession>
<gene>
    <name evidence="4" type="ORF">HZY91_02485</name>
</gene>
<dbReference type="Gene3D" id="3.20.20.10">
    <property type="entry name" value="Alanine racemase"/>
    <property type="match status" value="1"/>
</dbReference>
<feature type="domain" description="Orn/DAP/Arg decarboxylase 2 N-terminal" evidence="3">
    <location>
        <begin position="35"/>
        <end position="143"/>
    </location>
</feature>
<dbReference type="RefSeq" id="WP_197114354.1">
    <property type="nucleotide sequence ID" value="NZ_JACBXQ010000001.1"/>
</dbReference>
<dbReference type="InterPro" id="IPR000183">
    <property type="entry name" value="Orn/DAP/Arg_de-COase"/>
</dbReference>
<proteinExistence type="predicted"/>
<organism evidence="4 5">
    <name type="scientific">Facklamia lactis</name>
    <dbReference type="NCBI Taxonomy" id="2749967"/>
    <lineage>
        <taxon>Bacteria</taxon>
        <taxon>Bacillati</taxon>
        <taxon>Bacillota</taxon>
        <taxon>Bacilli</taxon>
        <taxon>Lactobacillales</taxon>
        <taxon>Aerococcaceae</taxon>
        <taxon>Facklamia</taxon>
    </lineage>
</organism>
<keyword evidence="2" id="KW-0663">Pyridoxal phosphate</keyword>